<protein>
    <submittedName>
        <fullName evidence="1">Uncharacterized protein</fullName>
    </submittedName>
</protein>
<dbReference type="AlphaFoldDB" id="A0A7W9PHQ9"/>
<name>A0A7W9PHQ9_9NOCA</name>
<accession>A0A7W9PHQ9</accession>
<dbReference type="Proteomes" id="UP000540412">
    <property type="component" value="Unassembled WGS sequence"/>
</dbReference>
<comment type="caution">
    <text evidence="1">The sequence shown here is derived from an EMBL/GenBank/DDBJ whole genome shotgun (WGS) entry which is preliminary data.</text>
</comment>
<reference evidence="1 2" key="1">
    <citation type="submission" date="2020-08" db="EMBL/GenBank/DDBJ databases">
        <title>Sequencing the genomes of 1000 actinobacteria strains.</title>
        <authorList>
            <person name="Klenk H.-P."/>
        </authorList>
    </citation>
    <scope>NUCLEOTIDE SEQUENCE [LARGE SCALE GENOMIC DNA]</scope>
    <source>
        <strain evidence="1 2">DSM 43582</strain>
    </source>
</reference>
<keyword evidence="2" id="KW-1185">Reference proteome</keyword>
<dbReference type="RefSeq" id="WP_157185523.1">
    <property type="nucleotide sequence ID" value="NZ_JACHIT010000002.1"/>
</dbReference>
<proteinExistence type="predicted"/>
<evidence type="ECO:0000313" key="2">
    <source>
        <dbReference type="Proteomes" id="UP000540412"/>
    </source>
</evidence>
<gene>
    <name evidence="1" type="ORF">BJY24_004655</name>
</gene>
<dbReference type="EMBL" id="JACHIT010000002">
    <property type="protein sequence ID" value="MBB5915743.1"/>
    <property type="molecule type" value="Genomic_DNA"/>
</dbReference>
<organism evidence="1 2">
    <name type="scientific">Nocardia transvalensis</name>
    <dbReference type="NCBI Taxonomy" id="37333"/>
    <lineage>
        <taxon>Bacteria</taxon>
        <taxon>Bacillati</taxon>
        <taxon>Actinomycetota</taxon>
        <taxon>Actinomycetes</taxon>
        <taxon>Mycobacteriales</taxon>
        <taxon>Nocardiaceae</taxon>
        <taxon>Nocardia</taxon>
    </lineage>
</organism>
<evidence type="ECO:0000313" key="1">
    <source>
        <dbReference type="EMBL" id="MBB5915743.1"/>
    </source>
</evidence>
<sequence length="60" mass="6526">MLVSSAIRILAGSPHEWLVVTDPVVRYRPDRISGRRYHVTVSIPTAHNGSEPGASSDTGR</sequence>